<gene>
    <name evidence="2" type="ORF">UFOPK1603_00461</name>
    <name evidence="3" type="ORF">UFOPK1711_00574</name>
</gene>
<dbReference type="EMBL" id="CAEZTR010000024">
    <property type="protein sequence ID" value="CAB4572165.1"/>
    <property type="molecule type" value="Genomic_DNA"/>
</dbReference>
<feature type="domain" description="Mycothiol-dependent maleylpyruvate isomerase metal-binding" evidence="1">
    <location>
        <begin position="16"/>
        <end position="113"/>
    </location>
</feature>
<dbReference type="EMBL" id="CAEZTG010000028">
    <property type="protein sequence ID" value="CAB4559601.1"/>
    <property type="molecule type" value="Genomic_DNA"/>
</dbReference>
<organism evidence="3">
    <name type="scientific">freshwater metagenome</name>
    <dbReference type="NCBI Taxonomy" id="449393"/>
    <lineage>
        <taxon>unclassified sequences</taxon>
        <taxon>metagenomes</taxon>
        <taxon>ecological metagenomes</taxon>
    </lineage>
</organism>
<dbReference type="Gene3D" id="1.20.120.450">
    <property type="entry name" value="dinb family like domain"/>
    <property type="match status" value="1"/>
</dbReference>
<dbReference type="AlphaFoldDB" id="A0A6J6EA03"/>
<proteinExistence type="predicted"/>
<dbReference type="GO" id="GO:0046872">
    <property type="term" value="F:metal ion binding"/>
    <property type="evidence" value="ECO:0007669"/>
    <property type="project" value="InterPro"/>
</dbReference>
<sequence>MSRLLPDDQVSEAYRRTRQSVLELLTQIPESSATVRVPACPDWTVQQTVSHFVGVPEDLLAGRMEGVASDEWTNAQVRHHEGESLAELATALEATIIPFDAILPAIPRPSNSQLVMDAVTHEIDLREALGLPCVDSSPSLTVARAWLLGMIERHDSLLGDQLEAVSCSDFILVRALTGRFSISAMDAHGLPGAQIAAALAGTPLKPPA</sequence>
<name>A0A6J6EA03_9ZZZZ</name>
<evidence type="ECO:0000313" key="3">
    <source>
        <dbReference type="EMBL" id="CAB4572165.1"/>
    </source>
</evidence>
<dbReference type="InterPro" id="IPR034660">
    <property type="entry name" value="DinB/YfiT-like"/>
</dbReference>
<protein>
    <submittedName>
        <fullName evidence="3">Unannotated protein</fullName>
    </submittedName>
</protein>
<evidence type="ECO:0000313" key="2">
    <source>
        <dbReference type="EMBL" id="CAB4559601.1"/>
    </source>
</evidence>
<dbReference type="Pfam" id="PF11716">
    <property type="entry name" value="MDMPI_N"/>
    <property type="match status" value="1"/>
</dbReference>
<dbReference type="InterPro" id="IPR024344">
    <property type="entry name" value="MDMPI_metal-binding"/>
</dbReference>
<reference evidence="3" key="1">
    <citation type="submission" date="2020-05" db="EMBL/GenBank/DDBJ databases">
        <authorList>
            <person name="Chiriac C."/>
            <person name="Salcher M."/>
            <person name="Ghai R."/>
            <person name="Kavagutti S V."/>
        </authorList>
    </citation>
    <scope>NUCLEOTIDE SEQUENCE</scope>
</reference>
<evidence type="ECO:0000259" key="1">
    <source>
        <dbReference type="Pfam" id="PF11716"/>
    </source>
</evidence>
<dbReference type="SUPFAM" id="SSF109854">
    <property type="entry name" value="DinB/YfiT-like putative metalloenzymes"/>
    <property type="match status" value="1"/>
</dbReference>
<accession>A0A6J6EA03</accession>